<protein>
    <submittedName>
        <fullName evidence="1">Uncharacterized protein</fullName>
    </submittedName>
</protein>
<accession>A0AAV5MNK1</accession>
<evidence type="ECO:0000313" key="2">
    <source>
        <dbReference type="Proteomes" id="UP001054252"/>
    </source>
</evidence>
<organism evidence="1 2">
    <name type="scientific">Rubroshorea leprosula</name>
    <dbReference type="NCBI Taxonomy" id="152421"/>
    <lineage>
        <taxon>Eukaryota</taxon>
        <taxon>Viridiplantae</taxon>
        <taxon>Streptophyta</taxon>
        <taxon>Embryophyta</taxon>
        <taxon>Tracheophyta</taxon>
        <taxon>Spermatophyta</taxon>
        <taxon>Magnoliopsida</taxon>
        <taxon>eudicotyledons</taxon>
        <taxon>Gunneridae</taxon>
        <taxon>Pentapetalae</taxon>
        <taxon>rosids</taxon>
        <taxon>malvids</taxon>
        <taxon>Malvales</taxon>
        <taxon>Dipterocarpaceae</taxon>
        <taxon>Rubroshorea</taxon>
    </lineage>
</organism>
<comment type="caution">
    <text evidence="1">The sequence shown here is derived from an EMBL/GenBank/DDBJ whole genome shotgun (WGS) entry which is preliminary data.</text>
</comment>
<gene>
    <name evidence="1" type="ORF">SLEP1_g58128</name>
</gene>
<sequence>MYCSQNTISDHVEIYGNSFVIRNDPNDDFSLNL</sequence>
<proteinExistence type="predicted"/>
<dbReference type="AlphaFoldDB" id="A0AAV5MNK1"/>
<reference evidence="1 2" key="1">
    <citation type="journal article" date="2021" name="Commun. Biol.">
        <title>The genome of Shorea leprosula (Dipterocarpaceae) highlights the ecological relevance of drought in aseasonal tropical rainforests.</title>
        <authorList>
            <person name="Ng K.K.S."/>
            <person name="Kobayashi M.J."/>
            <person name="Fawcett J.A."/>
            <person name="Hatakeyama M."/>
            <person name="Paape T."/>
            <person name="Ng C.H."/>
            <person name="Ang C.C."/>
            <person name="Tnah L.H."/>
            <person name="Lee C.T."/>
            <person name="Nishiyama T."/>
            <person name="Sese J."/>
            <person name="O'Brien M.J."/>
            <person name="Copetti D."/>
            <person name="Mohd Noor M.I."/>
            <person name="Ong R.C."/>
            <person name="Putra M."/>
            <person name="Sireger I.Z."/>
            <person name="Indrioko S."/>
            <person name="Kosugi Y."/>
            <person name="Izuno A."/>
            <person name="Isagi Y."/>
            <person name="Lee S.L."/>
            <person name="Shimizu K.K."/>
        </authorList>
    </citation>
    <scope>NUCLEOTIDE SEQUENCE [LARGE SCALE GENOMIC DNA]</scope>
    <source>
        <strain evidence="1">214</strain>
    </source>
</reference>
<name>A0AAV5MNK1_9ROSI</name>
<keyword evidence="2" id="KW-1185">Reference proteome</keyword>
<dbReference type="EMBL" id="BPVZ01000502">
    <property type="protein sequence ID" value="GKV51475.1"/>
    <property type="molecule type" value="Genomic_DNA"/>
</dbReference>
<dbReference type="Proteomes" id="UP001054252">
    <property type="component" value="Unassembled WGS sequence"/>
</dbReference>
<evidence type="ECO:0000313" key="1">
    <source>
        <dbReference type="EMBL" id="GKV51475.1"/>
    </source>
</evidence>